<feature type="transmembrane region" description="Helical" evidence="5">
    <location>
        <begin position="181"/>
        <end position="201"/>
    </location>
</feature>
<dbReference type="EMBL" id="LK021342">
    <property type="protein sequence ID" value="CDQ46936.1"/>
    <property type="molecule type" value="Genomic_DNA"/>
</dbReference>
<accession>A0AAV2WST2</accession>
<evidence type="ECO:0000256" key="1">
    <source>
        <dbReference type="ARBA" id="ARBA00004141"/>
    </source>
</evidence>
<keyword evidence="4 5" id="KW-0472">Membrane</keyword>
<feature type="transmembrane region" description="Helical" evidence="5">
    <location>
        <begin position="39"/>
        <end position="66"/>
    </location>
</feature>
<reference evidence="7" key="2">
    <citation type="submission" date="2015-09" db="EMBL/GenBank/DDBJ databases">
        <title>Draft genome sequence of Mycobacterium neoaurum DSM 44074.</title>
        <authorList>
            <person name="Croce O."/>
            <person name="Robert C."/>
            <person name="Raoult D."/>
            <person name="Drancourt M."/>
        </authorList>
    </citation>
    <scope>NUCLEOTIDE SEQUENCE</scope>
    <source>
        <strain evidence="7">DSM 44074</strain>
    </source>
</reference>
<feature type="transmembrane region" description="Helical" evidence="5">
    <location>
        <begin position="436"/>
        <end position="453"/>
    </location>
</feature>
<evidence type="ECO:0000256" key="5">
    <source>
        <dbReference type="SAM" id="Phobius"/>
    </source>
</evidence>
<feature type="transmembrane region" description="Helical" evidence="5">
    <location>
        <begin position="279"/>
        <end position="300"/>
    </location>
</feature>
<dbReference type="GO" id="GO:0016020">
    <property type="term" value="C:membrane"/>
    <property type="evidence" value="ECO:0007669"/>
    <property type="project" value="UniProtKB-SubCell"/>
</dbReference>
<dbReference type="AlphaFoldDB" id="A0AAV2WST2"/>
<feature type="transmembrane region" description="Helical" evidence="5">
    <location>
        <begin position="12"/>
        <end position="33"/>
    </location>
</feature>
<keyword evidence="3 5" id="KW-1133">Transmembrane helix</keyword>
<sequence length="476" mass="50423">MTSLRATRSRSSTLLVTLAVVASTLLGFVWLFLPDVAVPLAAGLAAVGAILAFFKYPLSVTVALLFLAQETVLSRQWLMTLGNDIYYAEILSVPVVLIIALSAWAVAVFRESVDGETVQDLASTVRVAVALLCIAFGIASMQAVVSGMSVLNTARQIAYPVIAVLVMMEVARRRFAVEAHALMRVGATCTIALAALGLITAAETGDSFVFYDSATAFIAVAVICVIFVSDKLQLLHVLVLVCAVAIIALSNRRSIVVGLLIALIIFAISKRGRVVRSRIVLGSTLAIGVLSVVAGPALAITLQRLNVGLDTIRGLDADVSTREHVSDLSIGLEHALRYPGGFGAEAAQLGGLAAVRSQQIYVHNEFLQLWLKHGILVSGLVAVAIALLTTLAFRSSQRPISCDPGHWALARGVTAAWPALFFALMTAPFISTTARWPALIGIMVVLLSASVTLREMGGEKVMKSMPSGSSHALDRR</sequence>
<evidence type="ECO:0000256" key="4">
    <source>
        <dbReference type="ARBA" id="ARBA00023136"/>
    </source>
</evidence>
<feature type="transmembrane region" description="Helical" evidence="5">
    <location>
        <begin position="375"/>
        <end position="396"/>
    </location>
</feature>
<evidence type="ECO:0000256" key="2">
    <source>
        <dbReference type="ARBA" id="ARBA00022692"/>
    </source>
</evidence>
<reference evidence="7" key="1">
    <citation type="submission" date="2014-05" db="EMBL/GenBank/DDBJ databases">
        <authorList>
            <person name="Urmite Genomes"/>
        </authorList>
    </citation>
    <scope>NUCLEOTIDE SEQUENCE</scope>
    <source>
        <strain evidence="7">DSM 44074</strain>
    </source>
</reference>
<gene>
    <name evidence="7" type="ORF">BN1047_04850</name>
</gene>
<feature type="domain" description="O-antigen ligase-related" evidence="6">
    <location>
        <begin position="238"/>
        <end position="377"/>
    </location>
</feature>
<organism evidence="7 8">
    <name type="scientific">Mycolicibacterium neoaurum</name>
    <name type="common">Mycobacterium neoaurum</name>
    <dbReference type="NCBI Taxonomy" id="1795"/>
    <lineage>
        <taxon>Bacteria</taxon>
        <taxon>Bacillati</taxon>
        <taxon>Actinomycetota</taxon>
        <taxon>Actinomycetes</taxon>
        <taxon>Mycobacteriales</taxon>
        <taxon>Mycobacteriaceae</taxon>
        <taxon>Mycolicibacterium</taxon>
    </lineage>
</organism>
<name>A0AAV2WST2_MYCNE</name>
<evidence type="ECO:0000313" key="7">
    <source>
        <dbReference type="EMBL" id="CDQ46936.1"/>
    </source>
</evidence>
<feature type="transmembrane region" description="Helical" evidence="5">
    <location>
        <begin position="127"/>
        <end position="145"/>
    </location>
</feature>
<protein>
    <recommendedName>
        <fullName evidence="6">O-antigen ligase-related domain-containing protein</fullName>
    </recommendedName>
</protein>
<dbReference type="Proteomes" id="UP000028864">
    <property type="component" value="Unassembled WGS sequence"/>
</dbReference>
<comment type="subcellular location">
    <subcellularLocation>
        <location evidence="1">Membrane</location>
        <topology evidence="1">Multi-pass membrane protein</topology>
    </subcellularLocation>
</comment>
<feature type="transmembrane region" description="Helical" evidence="5">
    <location>
        <begin position="208"/>
        <end position="228"/>
    </location>
</feature>
<evidence type="ECO:0000256" key="3">
    <source>
        <dbReference type="ARBA" id="ARBA00022989"/>
    </source>
</evidence>
<dbReference type="Pfam" id="PF04932">
    <property type="entry name" value="Wzy_C"/>
    <property type="match status" value="1"/>
</dbReference>
<dbReference type="InterPro" id="IPR007016">
    <property type="entry name" value="O-antigen_ligase-rel_domated"/>
</dbReference>
<evidence type="ECO:0000259" key="6">
    <source>
        <dbReference type="Pfam" id="PF04932"/>
    </source>
</evidence>
<feature type="transmembrane region" description="Helical" evidence="5">
    <location>
        <begin position="86"/>
        <end position="107"/>
    </location>
</feature>
<feature type="transmembrane region" description="Helical" evidence="5">
    <location>
        <begin position="408"/>
        <end position="430"/>
    </location>
</feature>
<feature type="transmembrane region" description="Helical" evidence="5">
    <location>
        <begin position="234"/>
        <end position="267"/>
    </location>
</feature>
<proteinExistence type="predicted"/>
<evidence type="ECO:0000313" key="8">
    <source>
        <dbReference type="Proteomes" id="UP000028864"/>
    </source>
</evidence>
<keyword evidence="2 5" id="KW-0812">Transmembrane</keyword>